<evidence type="ECO:0000256" key="5">
    <source>
        <dbReference type="PIRSR" id="PIRSR602401-1"/>
    </source>
</evidence>
<dbReference type="PRINTS" id="PR00385">
    <property type="entry name" value="P450"/>
</dbReference>
<evidence type="ECO:0000256" key="6">
    <source>
        <dbReference type="SAM" id="Phobius"/>
    </source>
</evidence>
<dbReference type="PANTHER" id="PTHR24305">
    <property type="entry name" value="CYTOCHROME P450"/>
    <property type="match status" value="1"/>
</dbReference>
<dbReference type="EMBL" id="ANPB02000001">
    <property type="protein sequence ID" value="KAF4491630.1"/>
    <property type="molecule type" value="Genomic_DNA"/>
</dbReference>
<dbReference type="GO" id="GO:0005506">
    <property type="term" value="F:iron ion binding"/>
    <property type="evidence" value="ECO:0007669"/>
    <property type="project" value="InterPro"/>
</dbReference>
<keyword evidence="3 5" id="KW-0479">Metal-binding</keyword>
<dbReference type="Gene3D" id="1.10.630.10">
    <property type="entry name" value="Cytochrome P450"/>
    <property type="match status" value="1"/>
</dbReference>
<comment type="cofactor">
    <cofactor evidence="1 5">
        <name>heme</name>
        <dbReference type="ChEBI" id="CHEBI:30413"/>
    </cofactor>
</comment>
<dbReference type="CDD" id="cd11059">
    <property type="entry name" value="CYP_fungal"/>
    <property type="match status" value="1"/>
</dbReference>
<keyword evidence="6" id="KW-0812">Transmembrane</keyword>
<dbReference type="PANTHER" id="PTHR24305:SF164">
    <property type="entry name" value="P450, PUTATIVE (EUROFUNG)-RELATED"/>
    <property type="match status" value="1"/>
</dbReference>
<dbReference type="PROSITE" id="PS00086">
    <property type="entry name" value="CYTOCHROME_P450"/>
    <property type="match status" value="1"/>
</dbReference>
<dbReference type="RefSeq" id="XP_031879941.2">
    <property type="nucleotide sequence ID" value="XM_032023265.2"/>
</dbReference>
<keyword evidence="6" id="KW-1133">Transmembrane helix</keyword>
<keyword evidence="2 5" id="KW-0349">Heme</keyword>
<dbReference type="GO" id="GO:0016705">
    <property type="term" value="F:oxidoreductase activity, acting on paired donors, with incorporation or reduction of molecular oxygen"/>
    <property type="evidence" value="ECO:0007669"/>
    <property type="project" value="InterPro"/>
</dbReference>
<keyword evidence="7" id="KW-0503">Monooxygenase</keyword>
<dbReference type="GO" id="GO:0020037">
    <property type="term" value="F:heme binding"/>
    <property type="evidence" value="ECO:0007669"/>
    <property type="project" value="InterPro"/>
</dbReference>
<dbReference type="InterPro" id="IPR002401">
    <property type="entry name" value="Cyt_P450_E_grp-I"/>
</dbReference>
<dbReference type="InterPro" id="IPR050121">
    <property type="entry name" value="Cytochrome_P450_monoxygenase"/>
</dbReference>
<evidence type="ECO:0000256" key="4">
    <source>
        <dbReference type="ARBA" id="ARBA00023004"/>
    </source>
</evidence>
<keyword evidence="4 5" id="KW-0408">Iron</keyword>
<sequence>MLGNEVETYDSICYEIGNDDLKPNAPWGFAVYRTCYSDESSWRKMRQHIETCIQDTVGHPLHHVRRTLRSRHQVTFIEDKQSLDSAGPVEVKVHFDTWARQELARNWKEMSETPEVGLFPYGGPPSPKQMMFYGARYNVCMVIDDVCLQSVDETRKHTGPVALLLKREWQPIRFREGEDVHPDYEDGWMIDHDEGPNGWIYVRASNYVQQYNDLNEWYNDWDEDHMFMYPSVVYEELGEEIQQIQRAPAYLPRFYQAFDPAGNIGSFDSTGVKSNKHNMLFSPLFVSIAFAALIVFYLARCIASPLWKLPGPFWSRITPLALRWNEFNATRTLYVHSLHLKYGPVVRIAPNEVSFTSYEAVKEIYGSLGSGYDKSSFYNLFRVFKRRTMFSTLEKRDHAKRKRIIADRYANSNVVKPTALSGIEQRAKEFVRQCGEHTKTSMDVYISLHAYACDCITHHLFHPYGTNSLQKKEDLDMMHQVTSDDSLRSRLVQHHYPVFYQYFSKLLDLFLDPRTTPLAQNFVIGATSKIDPAPFTLLNRLQDKTESSSSVNQLDSTDIAAESMDHMVAGIDTTGDSLCFLMWELSQPSSLEFQKKLQNEIRENPDVSFDKLSYLDAVVQEGLRCFPAIPMSLPRVVPHGGKQIDGFFVPEGSIVSSQAYSVHRNNDAVFPNPDVFSPERWMSTTGEAERKRHMFAFSHGGRGCVGKHLALAEMKLLLRDIYGQFTTVPDMSMTVESMRSHDQVISARPLGQRCLLRFVPLEEEKIE</sequence>
<evidence type="ECO:0000256" key="2">
    <source>
        <dbReference type="ARBA" id="ARBA00022617"/>
    </source>
</evidence>
<proteinExistence type="predicted"/>
<dbReference type="GO" id="GO:0004497">
    <property type="term" value="F:monooxygenase activity"/>
    <property type="evidence" value="ECO:0007669"/>
    <property type="project" value="UniProtKB-KW"/>
</dbReference>
<dbReference type="InterPro" id="IPR017972">
    <property type="entry name" value="Cyt_P450_CS"/>
</dbReference>
<keyword evidence="7" id="KW-0560">Oxidoreductase</keyword>
<keyword evidence="8" id="KW-1185">Reference proteome</keyword>
<feature type="transmembrane region" description="Helical" evidence="6">
    <location>
        <begin position="279"/>
        <end position="299"/>
    </location>
</feature>
<feature type="binding site" description="axial binding residue" evidence="5">
    <location>
        <position position="704"/>
    </location>
    <ligand>
        <name>heme</name>
        <dbReference type="ChEBI" id="CHEBI:30413"/>
    </ligand>
    <ligandPart>
        <name>Fe</name>
        <dbReference type="ChEBI" id="CHEBI:18248"/>
    </ligandPart>
</feature>
<protein>
    <submittedName>
        <fullName evidence="7">Putative sterigmatocystin biosynthesis P450 monooxygenase STCB</fullName>
    </submittedName>
</protein>
<organism evidence="7 8">
    <name type="scientific">Colletotrichum fructicola (strain Nara gc5)</name>
    <name type="common">Anthracnose fungus</name>
    <name type="synonym">Colletotrichum gloeosporioides (strain Nara gc5)</name>
    <dbReference type="NCBI Taxonomy" id="1213859"/>
    <lineage>
        <taxon>Eukaryota</taxon>
        <taxon>Fungi</taxon>
        <taxon>Dikarya</taxon>
        <taxon>Ascomycota</taxon>
        <taxon>Pezizomycotina</taxon>
        <taxon>Sordariomycetes</taxon>
        <taxon>Hypocreomycetidae</taxon>
        <taxon>Glomerellales</taxon>
        <taxon>Glomerellaceae</taxon>
        <taxon>Colletotrichum</taxon>
        <taxon>Colletotrichum gloeosporioides species complex</taxon>
    </lineage>
</organism>
<dbReference type="AlphaFoldDB" id="A0A7J6JML1"/>
<dbReference type="Proteomes" id="UP000011096">
    <property type="component" value="Unassembled WGS sequence"/>
</dbReference>
<dbReference type="InterPro" id="IPR001128">
    <property type="entry name" value="Cyt_P450"/>
</dbReference>
<dbReference type="Pfam" id="PF00067">
    <property type="entry name" value="p450"/>
    <property type="match status" value="1"/>
</dbReference>
<keyword evidence="6" id="KW-0472">Membrane</keyword>
<accession>A0A7J6JML1</accession>
<reference evidence="7 8" key="1">
    <citation type="submission" date="2012-08" db="EMBL/GenBank/DDBJ databases">
        <authorList>
            <person name="Gan P.H.P."/>
            <person name="Ikeda K."/>
            <person name="Irieda H."/>
            <person name="Narusaka M."/>
            <person name="O'Connell R.J."/>
            <person name="Narusaka Y."/>
            <person name="Takano Y."/>
            <person name="Kubo Y."/>
            <person name="Shirasu K."/>
        </authorList>
    </citation>
    <scope>NUCLEOTIDE SEQUENCE [LARGE SCALE GENOMIC DNA]</scope>
    <source>
        <strain evidence="7 8">Nara gc5</strain>
    </source>
</reference>
<evidence type="ECO:0000313" key="7">
    <source>
        <dbReference type="EMBL" id="KAF4491630.1"/>
    </source>
</evidence>
<comment type="caution">
    <text evidence="7">The sequence shown here is derived from an EMBL/GenBank/DDBJ whole genome shotgun (WGS) entry which is preliminary data.</text>
</comment>
<reference evidence="7 8" key="2">
    <citation type="submission" date="2020-04" db="EMBL/GenBank/DDBJ databases">
        <title>Genome sequencing and assembly of multiple isolates from the Colletotrichum gloeosporioides species complex.</title>
        <authorList>
            <person name="Gan P."/>
            <person name="Shirasu K."/>
        </authorList>
    </citation>
    <scope>NUCLEOTIDE SEQUENCE [LARGE SCALE GENOMIC DNA]</scope>
    <source>
        <strain evidence="7 8">Nara gc5</strain>
    </source>
</reference>
<evidence type="ECO:0000256" key="1">
    <source>
        <dbReference type="ARBA" id="ARBA00001971"/>
    </source>
</evidence>
<dbReference type="InParanoid" id="A0A7J6JML1"/>
<dbReference type="OrthoDB" id="1470350at2759"/>
<evidence type="ECO:0000313" key="8">
    <source>
        <dbReference type="Proteomes" id="UP000011096"/>
    </source>
</evidence>
<name>A0A7J6JML1_COLFN</name>
<gene>
    <name evidence="7" type="primary">stcB-1</name>
    <name evidence="7" type="ORF">CGGC5_v000081</name>
</gene>
<dbReference type="InterPro" id="IPR036396">
    <property type="entry name" value="Cyt_P450_sf"/>
</dbReference>
<dbReference type="GeneID" id="43607446"/>
<dbReference type="PRINTS" id="PR00463">
    <property type="entry name" value="EP450I"/>
</dbReference>
<evidence type="ECO:0000256" key="3">
    <source>
        <dbReference type="ARBA" id="ARBA00022723"/>
    </source>
</evidence>
<dbReference type="SUPFAM" id="SSF48264">
    <property type="entry name" value="Cytochrome P450"/>
    <property type="match status" value="1"/>
</dbReference>